<protein>
    <submittedName>
        <fullName evidence="1">Uncharacterized protein</fullName>
    </submittedName>
</protein>
<name>A0A0U3CGX0_9EURY</name>
<accession>A0A0U3CGX0</accession>
<dbReference type="RefSeq" id="WP_232299098.1">
    <property type="nucleotide sequence ID" value="NZ_CP011266.1"/>
</dbReference>
<proteinExistence type="predicted"/>
<reference evidence="1 2" key="1">
    <citation type="submission" date="2015-04" db="EMBL/GenBank/DDBJ databases">
        <title>The complete genome sequence of the rumen methanogen Methanobrevibacter millerae SM9.</title>
        <authorList>
            <person name="Leahy S.C."/>
            <person name="Kelly W.J."/>
            <person name="Pacheco D.M."/>
            <person name="Li D."/>
            <person name="Altermann E."/>
            <person name="Attwood G.T."/>
        </authorList>
    </citation>
    <scope>NUCLEOTIDE SEQUENCE [LARGE SCALE GENOMIC DNA]</scope>
    <source>
        <strain evidence="1 2">SM9</strain>
    </source>
</reference>
<dbReference type="Proteomes" id="UP000067738">
    <property type="component" value="Chromosome"/>
</dbReference>
<sequence>MNDLNKMDKKLIEQQEKYEDAYYDQLVDEMLREEALDKLIAERFEYMNVRSCSCAI</sequence>
<gene>
    <name evidence="1" type="ORF">sm9_1270</name>
</gene>
<dbReference type="AlphaFoldDB" id="A0A0U3CGX0"/>
<dbReference type="PATRIC" id="fig|230361.4.peg.1314"/>
<dbReference type="KEGG" id="mmil:sm9_1270"/>
<dbReference type="GeneID" id="43131715"/>
<organism evidence="1 2">
    <name type="scientific">Methanobrevibacter millerae</name>
    <dbReference type="NCBI Taxonomy" id="230361"/>
    <lineage>
        <taxon>Archaea</taxon>
        <taxon>Methanobacteriati</taxon>
        <taxon>Methanobacteriota</taxon>
        <taxon>Methanomada group</taxon>
        <taxon>Methanobacteria</taxon>
        <taxon>Methanobacteriales</taxon>
        <taxon>Methanobacteriaceae</taxon>
        <taxon>Methanobrevibacter</taxon>
    </lineage>
</organism>
<dbReference type="EMBL" id="CP011266">
    <property type="protein sequence ID" value="ALT69051.1"/>
    <property type="molecule type" value="Genomic_DNA"/>
</dbReference>
<evidence type="ECO:0000313" key="2">
    <source>
        <dbReference type="Proteomes" id="UP000067738"/>
    </source>
</evidence>
<keyword evidence="2" id="KW-1185">Reference proteome</keyword>
<evidence type="ECO:0000313" key="1">
    <source>
        <dbReference type="EMBL" id="ALT69051.1"/>
    </source>
</evidence>